<evidence type="ECO:0000313" key="17">
    <source>
        <dbReference type="Proteomes" id="UP000621540"/>
    </source>
</evidence>
<evidence type="ECO:0000256" key="11">
    <source>
        <dbReference type="ARBA" id="ARBA00023268"/>
    </source>
</evidence>
<keyword evidence="17" id="KW-1185">Reference proteome</keyword>
<evidence type="ECO:0000256" key="1">
    <source>
        <dbReference type="ARBA" id="ARBA00004726"/>
    </source>
</evidence>
<accession>A0ABR7I877</accession>
<dbReference type="SMART" id="SM00904">
    <property type="entry name" value="Flavokinase"/>
    <property type="match status" value="1"/>
</dbReference>
<keyword evidence="11" id="KW-0511">Multifunctional enzyme</keyword>
<protein>
    <recommendedName>
        <fullName evidence="14">Riboflavin biosynthesis protein</fullName>
    </recommendedName>
    <domain>
        <recommendedName>
            <fullName evidence="14">Riboflavin kinase</fullName>
            <ecNumber evidence="14">2.7.1.26</ecNumber>
        </recommendedName>
        <alternativeName>
            <fullName evidence="14">Flavokinase</fullName>
        </alternativeName>
    </domain>
    <domain>
        <recommendedName>
            <fullName evidence="14">FMN adenylyltransferase</fullName>
            <ecNumber evidence="14">2.7.7.2</ecNumber>
        </recommendedName>
        <alternativeName>
            <fullName evidence="14">FAD pyrophosphorylase</fullName>
        </alternativeName>
        <alternativeName>
            <fullName evidence="14">FAD synthase</fullName>
        </alternativeName>
    </domain>
</protein>
<evidence type="ECO:0000256" key="14">
    <source>
        <dbReference type="PIRNR" id="PIRNR004491"/>
    </source>
</evidence>
<dbReference type="SUPFAM" id="SSF52374">
    <property type="entry name" value="Nucleotidylyl transferase"/>
    <property type="match status" value="1"/>
</dbReference>
<comment type="pathway">
    <text evidence="1 14">Cofactor biosynthesis; FAD biosynthesis; FAD from FMN: step 1/1.</text>
</comment>
<comment type="similarity">
    <text evidence="14">Belongs to the ribF family.</text>
</comment>
<keyword evidence="3 14" id="KW-0285">Flavoprotein</keyword>
<dbReference type="GO" id="GO:0008531">
    <property type="term" value="F:riboflavin kinase activity"/>
    <property type="evidence" value="ECO:0007669"/>
    <property type="project" value="UniProtKB-EC"/>
</dbReference>
<dbReference type="SUPFAM" id="SSF82114">
    <property type="entry name" value="Riboflavin kinase-like"/>
    <property type="match status" value="1"/>
</dbReference>
<evidence type="ECO:0000256" key="8">
    <source>
        <dbReference type="ARBA" id="ARBA00022777"/>
    </source>
</evidence>
<dbReference type="Pfam" id="PF01687">
    <property type="entry name" value="Flavokinase"/>
    <property type="match status" value="1"/>
</dbReference>
<dbReference type="CDD" id="cd02064">
    <property type="entry name" value="FAD_synthetase_N"/>
    <property type="match status" value="1"/>
</dbReference>
<dbReference type="GO" id="GO:0003919">
    <property type="term" value="F:FMN adenylyltransferase activity"/>
    <property type="evidence" value="ECO:0007669"/>
    <property type="project" value="UniProtKB-EC"/>
</dbReference>
<dbReference type="EMBL" id="JACOQH010000002">
    <property type="protein sequence ID" value="MBC5753117.1"/>
    <property type="molecule type" value="Genomic_DNA"/>
</dbReference>
<keyword evidence="6 14" id="KW-0548">Nucleotidyltransferase</keyword>
<sequence>MEYIKGRLDFHVAEPTVLSIGKFDGLHRGHELLMDYVFQKKKEGMKAVIFTFDVPPKKSLEQDAARVLTTNEEKMHLFEQIGIDYLIECPFTEEIMHMPAEEFLKKIVEQLSIRCIVAGTDCSFGYQRRGDYRMLQKYAPEYHYEAQIVDKMQYEGRDISSTFIREEIAAGNMEKAELLLGYAYFVQGTVVHGNQIGRTIGIPTINLLPPQEKLLPPFGVYAARVEIDGKRYNGITNIGCKPTIAGDNPVGVETNLFDFYGDLYGKHAKVSLLKWVREEQKFQNVSELKVQMEKDIAFCRSFLGDSAASE</sequence>
<evidence type="ECO:0000313" key="16">
    <source>
        <dbReference type="EMBL" id="MBC5753117.1"/>
    </source>
</evidence>
<dbReference type="Proteomes" id="UP000621540">
    <property type="component" value="Unassembled WGS sequence"/>
</dbReference>
<dbReference type="PIRSF" id="PIRSF004491">
    <property type="entry name" value="FAD_Synth"/>
    <property type="match status" value="1"/>
</dbReference>
<dbReference type="InterPro" id="IPR023465">
    <property type="entry name" value="Riboflavin_kinase_dom_sf"/>
</dbReference>
<name>A0ABR7I877_9FIRM</name>
<dbReference type="Gene3D" id="3.40.50.620">
    <property type="entry name" value="HUPs"/>
    <property type="match status" value="1"/>
</dbReference>
<evidence type="ECO:0000256" key="4">
    <source>
        <dbReference type="ARBA" id="ARBA00022643"/>
    </source>
</evidence>
<evidence type="ECO:0000256" key="5">
    <source>
        <dbReference type="ARBA" id="ARBA00022679"/>
    </source>
</evidence>
<dbReference type="RefSeq" id="WP_186981693.1">
    <property type="nucleotide sequence ID" value="NZ_JACOQH010000002.1"/>
</dbReference>
<dbReference type="PANTHER" id="PTHR22749:SF6">
    <property type="entry name" value="RIBOFLAVIN KINASE"/>
    <property type="match status" value="1"/>
</dbReference>
<dbReference type="InterPro" id="IPR014729">
    <property type="entry name" value="Rossmann-like_a/b/a_fold"/>
</dbReference>
<evidence type="ECO:0000256" key="7">
    <source>
        <dbReference type="ARBA" id="ARBA00022741"/>
    </source>
</evidence>
<reference evidence="16 17" key="1">
    <citation type="submission" date="2020-08" db="EMBL/GenBank/DDBJ databases">
        <title>Genome public.</title>
        <authorList>
            <person name="Liu C."/>
            <person name="Sun Q."/>
        </authorList>
    </citation>
    <scope>NUCLEOTIDE SEQUENCE [LARGE SCALE GENOMIC DNA]</scope>
    <source>
        <strain evidence="16 17">BX0805</strain>
    </source>
</reference>
<dbReference type="InterPro" id="IPR023468">
    <property type="entry name" value="Riboflavin_kinase"/>
</dbReference>
<dbReference type="InterPro" id="IPR015865">
    <property type="entry name" value="Riboflavin_kinase_bac/euk"/>
</dbReference>
<keyword evidence="5 14" id="KW-0808">Transferase</keyword>
<proteinExistence type="inferred from homology"/>
<comment type="catalytic activity">
    <reaction evidence="13 14">
        <text>FMN + ATP + H(+) = FAD + diphosphate</text>
        <dbReference type="Rhea" id="RHEA:17237"/>
        <dbReference type="ChEBI" id="CHEBI:15378"/>
        <dbReference type="ChEBI" id="CHEBI:30616"/>
        <dbReference type="ChEBI" id="CHEBI:33019"/>
        <dbReference type="ChEBI" id="CHEBI:57692"/>
        <dbReference type="ChEBI" id="CHEBI:58210"/>
        <dbReference type="EC" id="2.7.7.2"/>
    </reaction>
</comment>
<keyword evidence="8 14" id="KW-0418">Kinase</keyword>
<dbReference type="EC" id="2.7.7.2" evidence="14"/>
<dbReference type="InterPro" id="IPR015864">
    <property type="entry name" value="FAD_synthase"/>
</dbReference>
<evidence type="ECO:0000256" key="13">
    <source>
        <dbReference type="ARBA" id="ARBA00049494"/>
    </source>
</evidence>
<organism evidence="16 17">
    <name type="scientific">Roseburia yibonii</name>
    <dbReference type="NCBI Taxonomy" id="2763063"/>
    <lineage>
        <taxon>Bacteria</taxon>
        <taxon>Bacillati</taxon>
        <taxon>Bacillota</taxon>
        <taxon>Clostridia</taxon>
        <taxon>Lachnospirales</taxon>
        <taxon>Lachnospiraceae</taxon>
        <taxon>Roseburia</taxon>
    </lineage>
</organism>
<keyword evidence="7 14" id="KW-0547">Nucleotide-binding</keyword>
<comment type="pathway">
    <text evidence="2 14">Cofactor biosynthesis; FMN biosynthesis; FMN from riboflavin (ATP route): step 1/1.</text>
</comment>
<evidence type="ECO:0000256" key="9">
    <source>
        <dbReference type="ARBA" id="ARBA00022827"/>
    </source>
</evidence>
<dbReference type="Pfam" id="PF06574">
    <property type="entry name" value="FAD_syn"/>
    <property type="match status" value="1"/>
</dbReference>
<keyword evidence="9 14" id="KW-0274">FAD</keyword>
<comment type="catalytic activity">
    <reaction evidence="12 14">
        <text>riboflavin + ATP = FMN + ADP + H(+)</text>
        <dbReference type="Rhea" id="RHEA:14357"/>
        <dbReference type="ChEBI" id="CHEBI:15378"/>
        <dbReference type="ChEBI" id="CHEBI:30616"/>
        <dbReference type="ChEBI" id="CHEBI:57986"/>
        <dbReference type="ChEBI" id="CHEBI:58210"/>
        <dbReference type="ChEBI" id="CHEBI:456216"/>
        <dbReference type="EC" id="2.7.1.26"/>
    </reaction>
</comment>
<dbReference type="EC" id="2.7.1.26" evidence="14"/>
<evidence type="ECO:0000259" key="15">
    <source>
        <dbReference type="SMART" id="SM00904"/>
    </source>
</evidence>
<evidence type="ECO:0000256" key="3">
    <source>
        <dbReference type="ARBA" id="ARBA00022630"/>
    </source>
</evidence>
<dbReference type="NCBIfam" id="NF004162">
    <property type="entry name" value="PRK05627.1-5"/>
    <property type="match status" value="1"/>
</dbReference>
<dbReference type="Gene3D" id="2.40.30.30">
    <property type="entry name" value="Riboflavin kinase-like"/>
    <property type="match status" value="1"/>
</dbReference>
<evidence type="ECO:0000256" key="2">
    <source>
        <dbReference type="ARBA" id="ARBA00005201"/>
    </source>
</evidence>
<comment type="caution">
    <text evidence="16">The sequence shown here is derived from an EMBL/GenBank/DDBJ whole genome shotgun (WGS) entry which is preliminary data.</text>
</comment>
<keyword evidence="4 14" id="KW-0288">FMN</keyword>
<evidence type="ECO:0000256" key="12">
    <source>
        <dbReference type="ARBA" id="ARBA00047880"/>
    </source>
</evidence>
<dbReference type="NCBIfam" id="TIGR00083">
    <property type="entry name" value="ribF"/>
    <property type="match status" value="1"/>
</dbReference>
<dbReference type="PANTHER" id="PTHR22749">
    <property type="entry name" value="RIBOFLAVIN KINASE/FMN ADENYLYLTRANSFERASE"/>
    <property type="match status" value="1"/>
</dbReference>
<keyword evidence="10 14" id="KW-0067">ATP-binding</keyword>
<gene>
    <name evidence="16" type="ORF">H8Z76_03590</name>
</gene>
<dbReference type="InterPro" id="IPR002606">
    <property type="entry name" value="Riboflavin_kinase_bac"/>
</dbReference>
<feature type="domain" description="Riboflavin kinase" evidence="15">
    <location>
        <begin position="179"/>
        <end position="304"/>
    </location>
</feature>
<evidence type="ECO:0000256" key="10">
    <source>
        <dbReference type="ARBA" id="ARBA00022840"/>
    </source>
</evidence>
<evidence type="ECO:0000256" key="6">
    <source>
        <dbReference type="ARBA" id="ARBA00022695"/>
    </source>
</evidence>